<evidence type="ECO:0000313" key="3">
    <source>
        <dbReference type="Proteomes" id="UP000002357"/>
    </source>
</evidence>
<name>B5GPK4_STRCL</name>
<evidence type="ECO:0000313" key="2">
    <source>
        <dbReference type="EMBL" id="EFG07572.1"/>
    </source>
</evidence>
<gene>
    <name evidence="2" type="ORF">SCLAV_2500</name>
</gene>
<dbReference type="GeneID" id="93730938"/>
<reference evidence="2 3" key="1">
    <citation type="journal article" date="2010" name="Genome Biol. Evol.">
        <title>The sequence of a 1.8-mb bacterial linear plasmid reveals a rich evolutionary reservoir of secondary metabolic pathways.</title>
        <authorList>
            <person name="Medema M.H."/>
            <person name="Trefzer A."/>
            <person name="Kovalchuk A."/>
            <person name="van den Berg M."/>
            <person name="Mueller U."/>
            <person name="Heijne W."/>
            <person name="Wu L."/>
            <person name="Alam M.T."/>
            <person name="Ronning C.M."/>
            <person name="Nierman W.C."/>
            <person name="Bovenberg R.A.L."/>
            <person name="Breitling R."/>
            <person name="Takano E."/>
        </authorList>
    </citation>
    <scope>NUCLEOTIDE SEQUENCE [LARGE SCALE GENOMIC DNA]</scope>
    <source>
        <strain evidence="3">ATCC 27064 / DSM 738 / JCM 4710 / NBRC 13307 / NCIMB 12785 / NRRL 3585 / VKM Ac-602</strain>
    </source>
</reference>
<dbReference type="STRING" id="1901.BB341_15975"/>
<protein>
    <submittedName>
        <fullName evidence="2">Uncharacterized protein</fullName>
    </submittedName>
</protein>
<feature type="region of interest" description="Disordered" evidence="1">
    <location>
        <begin position="112"/>
        <end position="157"/>
    </location>
</feature>
<accession>B5GPK4</accession>
<keyword evidence="3" id="KW-1185">Reference proteome</keyword>
<evidence type="ECO:0000256" key="1">
    <source>
        <dbReference type="SAM" id="MobiDB-lite"/>
    </source>
</evidence>
<organism evidence="2 3">
    <name type="scientific">Streptomyces clavuligerus</name>
    <dbReference type="NCBI Taxonomy" id="1901"/>
    <lineage>
        <taxon>Bacteria</taxon>
        <taxon>Bacillati</taxon>
        <taxon>Actinomycetota</taxon>
        <taxon>Actinomycetes</taxon>
        <taxon>Kitasatosporales</taxon>
        <taxon>Streptomycetaceae</taxon>
        <taxon>Streptomyces</taxon>
    </lineage>
</organism>
<proteinExistence type="predicted"/>
<dbReference type="AlphaFoldDB" id="B5GPK4"/>
<sequence>MTQFPATPAVAVTESVNTALAELNTRLAGIDEPHEIAAGVRAFFDTDRGALGQASSTLSLVAAHAEGLIGSMADSDPGYRLWHRLAAASEDLSDLETELADTPDTLHALATAADQGLGLQEAARAQSPAPTGRTSPPSPNPATAPAPSAAPDRGRNR</sequence>
<dbReference type="EMBL" id="CM000913">
    <property type="protein sequence ID" value="EFG07572.1"/>
    <property type="molecule type" value="Genomic_DNA"/>
</dbReference>
<dbReference type="OrthoDB" id="4334788at2"/>
<dbReference type="RefSeq" id="WP_003953684.1">
    <property type="nucleotide sequence ID" value="NZ_CM000913.1"/>
</dbReference>
<dbReference type="Proteomes" id="UP000002357">
    <property type="component" value="Chromosome"/>
</dbReference>
<dbReference type="KEGG" id="sclf:BB341_15975"/>